<evidence type="ECO:0000313" key="2">
    <source>
        <dbReference type="Proteomes" id="UP000827976"/>
    </source>
</evidence>
<organism evidence="1 2">
    <name type="scientific">Dioscorea alata</name>
    <name type="common">Purple yam</name>
    <dbReference type="NCBI Taxonomy" id="55571"/>
    <lineage>
        <taxon>Eukaryota</taxon>
        <taxon>Viridiplantae</taxon>
        <taxon>Streptophyta</taxon>
        <taxon>Embryophyta</taxon>
        <taxon>Tracheophyta</taxon>
        <taxon>Spermatophyta</taxon>
        <taxon>Magnoliopsida</taxon>
        <taxon>Liliopsida</taxon>
        <taxon>Dioscoreales</taxon>
        <taxon>Dioscoreaceae</taxon>
        <taxon>Dioscorea</taxon>
    </lineage>
</organism>
<name>A0ACB7UDU7_DIOAL</name>
<dbReference type="EMBL" id="CM037027">
    <property type="protein sequence ID" value="KAH7658509.1"/>
    <property type="molecule type" value="Genomic_DNA"/>
</dbReference>
<proteinExistence type="predicted"/>
<protein>
    <submittedName>
        <fullName evidence="1">Lateral organ boundaries LOB domain-containing protein</fullName>
    </submittedName>
</protein>
<keyword evidence="2" id="KW-1185">Reference proteome</keyword>
<sequence length="183" mass="19496">MRTSCNGCRVLRKACNETCAIRPCLHWIKNPESQARATLFLAKFYGRAGLLNLLAAAPENMRPGVFRSLLYEACGRVVNPVHGSAGLLTGGSWQLCHEAVEAVLSGAPIKQVGGQLAEAVKIGEELSRAEDDGGSSVASMDSSHLSQAEPVEEDEVGLELSLRLEPPGNGSQPDDTCRLGLRL</sequence>
<evidence type="ECO:0000313" key="1">
    <source>
        <dbReference type="EMBL" id="KAH7658509.1"/>
    </source>
</evidence>
<gene>
    <name evidence="1" type="ORF">IHE45_17G092500</name>
</gene>
<accession>A0ACB7UDU7</accession>
<dbReference type="Proteomes" id="UP000827976">
    <property type="component" value="Chromosome 17"/>
</dbReference>
<comment type="caution">
    <text evidence="1">The sequence shown here is derived from an EMBL/GenBank/DDBJ whole genome shotgun (WGS) entry which is preliminary data.</text>
</comment>
<reference evidence="2" key="1">
    <citation type="journal article" date="2022" name="Nat. Commun.">
        <title>Chromosome evolution and the genetic basis of agronomically important traits in greater yam.</title>
        <authorList>
            <person name="Bredeson J.V."/>
            <person name="Lyons J.B."/>
            <person name="Oniyinde I.O."/>
            <person name="Okereke N.R."/>
            <person name="Kolade O."/>
            <person name="Nnabue I."/>
            <person name="Nwadili C.O."/>
            <person name="Hribova E."/>
            <person name="Parker M."/>
            <person name="Nwogha J."/>
            <person name="Shu S."/>
            <person name="Carlson J."/>
            <person name="Kariba R."/>
            <person name="Muthemba S."/>
            <person name="Knop K."/>
            <person name="Barton G.J."/>
            <person name="Sherwood A.V."/>
            <person name="Lopez-Montes A."/>
            <person name="Asiedu R."/>
            <person name="Jamnadass R."/>
            <person name="Muchugi A."/>
            <person name="Goodstein D."/>
            <person name="Egesi C.N."/>
            <person name="Featherston J."/>
            <person name="Asfaw A."/>
            <person name="Simpson G.G."/>
            <person name="Dolezel J."/>
            <person name="Hendre P.S."/>
            <person name="Van Deynze A."/>
            <person name="Kumar P.L."/>
            <person name="Obidiegwu J.E."/>
            <person name="Bhattacharjee R."/>
            <person name="Rokhsar D.S."/>
        </authorList>
    </citation>
    <scope>NUCLEOTIDE SEQUENCE [LARGE SCALE GENOMIC DNA]</scope>
    <source>
        <strain evidence="2">cv. TDa95/00328</strain>
    </source>
</reference>